<name>A0A6J4R6D3_9ACTN</name>
<dbReference type="EC" id="3.6.3.14" evidence="7"/>
<dbReference type="GO" id="GO:0016787">
    <property type="term" value="F:hydrolase activity"/>
    <property type="evidence" value="ECO:0007669"/>
    <property type="project" value="UniProtKB-KW"/>
</dbReference>
<keyword evidence="2 5" id="KW-0812">Transmembrane</keyword>
<evidence type="ECO:0000259" key="6">
    <source>
        <dbReference type="Pfam" id="PF00137"/>
    </source>
</evidence>
<reference evidence="7" key="1">
    <citation type="submission" date="2020-02" db="EMBL/GenBank/DDBJ databases">
        <authorList>
            <person name="Meier V. D."/>
        </authorList>
    </citation>
    <scope>NUCLEOTIDE SEQUENCE</scope>
    <source>
        <strain evidence="7">AVDCRST_MAG28</strain>
    </source>
</reference>
<sequence length="73" mass="7062">MEVGLIAIGAAIAVGLCAIATALAQARIGAAAVGAIAEKPELTGRAILLVAIPETLVILGFAVAAMIILILGG</sequence>
<dbReference type="AlphaFoldDB" id="A0A6J4R6D3"/>
<dbReference type="Pfam" id="PF00137">
    <property type="entry name" value="ATP-synt_C"/>
    <property type="match status" value="1"/>
</dbReference>
<feature type="transmembrane region" description="Helical" evidence="5">
    <location>
        <begin position="47"/>
        <end position="71"/>
    </location>
</feature>
<comment type="subcellular location">
    <subcellularLocation>
        <location evidence="1">Membrane</location>
        <topology evidence="1">Multi-pass membrane protein</topology>
    </subcellularLocation>
</comment>
<keyword evidence="4 5" id="KW-0472">Membrane</keyword>
<evidence type="ECO:0000256" key="4">
    <source>
        <dbReference type="ARBA" id="ARBA00023136"/>
    </source>
</evidence>
<evidence type="ECO:0000256" key="1">
    <source>
        <dbReference type="ARBA" id="ARBA00004141"/>
    </source>
</evidence>
<evidence type="ECO:0000256" key="5">
    <source>
        <dbReference type="SAM" id="Phobius"/>
    </source>
</evidence>
<dbReference type="InterPro" id="IPR035921">
    <property type="entry name" value="F/V-ATP_Csub_sf"/>
</dbReference>
<evidence type="ECO:0000256" key="2">
    <source>
        <dbReference type="ARBA" id="ARBA00022692"/>
    </source>
</evidence>
<dbReference type="Gene3D" id="1.20.120.610">
    <property type="entry name" value="lithium bound rotor ring of v- atpase"/>
    <property type="match status" value="1"/>
</dbReference>
<dbReference type="InterPro" id="IPR002379">
    <property type="entry name" value="ATPase_proteolipid_c-like_dom"/>
</dbReference>
<feature type="domain" description="V-ATPase proteolipid subunit C-like" evidence="6">
    <location>
        <begin position="8"/>
        <end position="67"/>
    </location>
</feature>
<gene>
    <name evidence="7" type="ORF">AVDCRST_MAG28-3208</name>
</gene>
<proteinExistence type="predicted"/>
<accession>A0A6J4R6D3</accession>
<dbReference type="SUPFAM" id="SSF81333">
    <property type="entry name" value="F1F0 ATP synthase subunit C"/>
    <property type="match status" value="1"/>
</dbReference>
<protein>
    <submittedName>
        <fullName evidence="7">V-type ATP synthase subunit K</fullName>
        <ecNumber evidence="7">3.6.3.14</ecNumber>
    </submittedName>
</protein>
<dbReference type="GO" id="GO:0033177">
    <property type="term" value="C:proton-transporting two-sector ATPase complex, proton-transporting domain"/>
    <property type="evidence" value="ECO:0007669"/>
    <property type="project" value="InterPro"/>
</dbReference>
<evidence type="ECO:0000256" key="3">
    <source>
        <dbReference type="ARBA" id="ARBA00022989"/>
    </source>
</evidence>
<dbReference type="GO" id="GO:0015078">
    <property type="term" value="F:proton transmembrane transporter activity"/>
    <property type="evidence" value="ECO:0007669"/>
    <property type="project" value="InterPro"/>
</dbReference>
<evidence type="ECO:0000313" key="7">
    <source>
        <dbReference type="EMBL" id="CAA9460376.1"/>
    </source>
</evidence>
<organism evidence="7">
    <name type="scientific">uncultured Rubrobacteraceae bacterium</name>
    <dbReference type="NCBI Taxonomy" id="349277"/>
    <lineage>
        <taxon>Bacteria</taxon>
        <taxon>Bacillati</taxon>
        <taxon>Actinomycetota</taxon>
        <taxon>Rubrobacteria</taxon>
        <taxon>Rubrobacterales</taxon>
        <taxon>Rubrobacteraceae</taxon>
        <taxon>environmental samples</taxon>
    </lineage>
</organism>
<keyword evidence="7" id="KW-0378">Hydrolase</keyword>
<dbReference type="EMBL" id="CADCVE010000077">
    <property type="protein sequence ID" value="CAA9460376.1"/>
    <property type="molecule type" value="Genomic_DNA"/>
</dbReference>
<keyword evidence="3 5" id="KW-1133">Transmembrane helix</keyword>